<dbReference type="EMBL" id="RDQH01000332">
    <property type="protein sequence ID" value="RXH97041.1"/>
    <property type="molecule type" value="Genomic_DNA"/>
</dbReference>
<organism evidence="1 2">
    <name type="scientific">Malus domestica</name>
    <name type="common">Apple</name>
    <name type="synonym">Pyrus malus</name>
    <dbReference type="NCBI Taxonomy" id="3750"/>
    <lineage>
        <taxon>Eukaryota</taxon>
        <taxon>Viridiplantae</taxon>
        <taxon>Streptophyta</taxon>
        <taxon>Embryophyta</taxon>
        <taxon>Tracheophyta</taxon>
        <taxon>Spermatophyta</taxon>
        <taxon>Magnoliopsida</taxon>
        <taxon>eudicotyledons</taxon>
        <taxon>Gunneridae</taxon>
        <taxon>Pentapetalae</taxon>
        <taxon>rosids</taxon>
        <taxon>fabids</taxon>
        <taxon>Rosales</taxon>
        <taxon>Rosaceae</taxon>
        <taxon>Amygdaloideae</taxon>
        <taxon>Maleae</taxon>
        <taxon>Malus</taxon>
    </lineage>
</organism>
<proteinExistence type="predicted"/>
<accession>A0A498JV18</accession>
<dbReference type="PANTHER" id="PTHR31951:SF22">
    <property type="entry name" value="ECA1 GAMETOGENESIS RELATED FAMILY"/>
    <property type="match status" value="1"/>
</dbReference>
<evidence type="ECO:0000313" key="1">
    <source>
        <dbReference type="EMBL" id="RXH97041.1"/>
    </source>
</evidence>
<keyword evidence="2" id="KW-1185">Reference proteome</keyword>
<reference evidence="1 2" key="1">
    <citation type="submission" date="2018-10" db="EMBL/GenBank/DDBJ databases">
        <title>A high-quality apple genome assembly.</title>
        <authorList>
            <person name="Hu J."/>
        </authorList>
    </citation>
    <scope>NUCLEOTIDE SEQUENCE [LARGE SCALE GENOMIC DNA]</scope>
    <source>
        <strain evidence="2">cv. HFTH1</strain>
        <tissue evidence="1">Young leaf</tissue>
    </source>
</reference>
<dbReference type="Proteomes" id="UP000290289">
    <property type="component" value="Chromosome 6"/>
</dbReference>
<dbReference type="PANTHER" id="PTHR31951">
    <property type="entry name" value="BIFUNCTIONAL INHIBITOR/LIPID-TRANSFER PROTEIN/SEED STORAGE 2S ALBUMIN SUPERFAMILY PROTEIN-RELATED"/>
    <property type="match status" value="1"/>
</dbReference>
<evidence type="ECO:0000313" key="2">
    <source>
        <dbReference type="Proteomes" id="UP000290289"/>
    </source>
</evidence>
<comment type="caution">
    <text evidence="1">The sequence shown here is derived from an EMBL/GenBank/DDBJ whole genome shotgun (WGS) entry which is preliminary data.</text>
</comment>
<gene>
    <name evidence="1" type="ORF">DVH24_035709</name>
</gene>
<dbReference type="AlphaFoldDB" id="A0A498JV18"/>
<sequence>MQLGTIHGTDEKALPEWKKHLSIKSAYDAYNYIFDRLLISDNSCWTIVSVGKKCHDIFFFNWTLGGSTGIRRSKALARSKQLWNHCVLTIIAHASSSYCKMNYIAPKLNMCGIFHDFK</sequence>
<protein>
    <submittedName>
        <fullName evidence="1">Uncharacterized protein</fullName>
    </submittedName>
</protein>
<name>A0A498JV18_MALDO</name>